<accession>A0ABP9RGH9</accession>
<comment type="function">
    <text evidence="5">Catalyzes the reversible transfer of the terminal phosphate group between ATP and AMP. Plays an important role in cellular energy homeostasis and in adenine nucleotide metabolism.</text>
</comment>
<comment type="caution">
    <text evidence="9">The sequence shown here is derived from an EMBL/GenBank/DDBJ whole genome shotgun (WGS) entry which is preliminary data.</text>
</comment>
<evidence type="ECO:0000256" key="4">
    <source>
        <dbReference type="ARBA" id="ARBA00022777"/>
    </source>
</evidence>
<dbReference type="InterPro" id="IPR000850">
    <property type="entry name" value="Adenylat/UMP-CMP_kin"/>
</dbReference>
<evidence type="ECO:0000256" key="7">
    <source>
        <dbReference type="RuleBase" id="RU003331"/>
    </source>
</evidence>
<dbReference type="EC" id="2.7.4.3" evidence="5 7"/>
<keyword evidence="1 5" id="KW-0808">Transferase</keyword>
<feature type="binding site" evidence="5">
    <location>
        <position position="88"/>
    </location>
    <ligand>
        <name>AMP</name>
        <dbReference type="ChEBI" id="CHEBI:456215"/>
    </ligand>
</feature>
<dbReference type="EMBL" id="BAABJQ010000001">
    <property type="protein sequence ID" value="GAA5176949.1"/>
    <property type="molecule type" value="Genomic_DNA"/>
</dbReference>
<keyword evidence="2 5" id="KW-0545">Nucleotide biosynthesis</keyword>
<dbReference type="InterPro" id="IPR027417">
    <property type="entry name" value="P-loop_NTPase"/>
</dbReference>
<dbReference type="Gene3D" id="3.40.50.300">
    <property type="entry name" value="P-loop containing nucleotide triphosphate hydrolases"/>
    <property type="match status" value="1"/>
</dbReference>
<comment type="caution">
    <text evidence="5">Lacks conserved residue(s) required for the propagation of feature annotation.</text>
</comment>
<dbReference type="InterPro" id="IPR007862">
    <property type="entry name" value="Adenylate_kinase_lid-dom"/>
</dbReference>
<keyword evidence="5 7" id="KW-0067">ATP-binding</keyword>
<evidence type="ECO:0000256" key="6">
    <source>
        <dbReference type="RuleBase" id="RU003330"/>
    </source>
</evidence>
<feature type="region of interest" description="NMP" evidence="5">
    <location>
        <begin position="30"/>
        <end position="59"/>
    </location>
</feature>
<evidence type="ECO:0000256" key="3">
    <source>
        <dbReference type="ARBA" id="ARBA00022741"/>
    </source>
</evidence>
<keyword evidence="5" id="KW-0479">Metal-binding</keyword>
<dbReference type="PRINTS" id="PR00094">
    <property type="entry name" value="ADENYLTKNASE"/>
</dbReference>
<proteinExistence type="inferred from homology"/>
<evidence type="ECO:0000313" key="10">
    <source>
        <dbReference type="Proteomes" id="UP001501570"/>
    </source>
</evidence>
<evidence type="ECO:0000313" key="9">
    <source>
        <dbReference type="EMBL" id="GAA5176949.1"/>
    </source>
</evidence>
<sequence length="206" mass="22069">MRLIVLGPPGSDRGTIADLIGEQLGVPVLRVSDVFQAAARANTPAAVQAMRHMNAGELVPEDVSLSMIRDRLSRPDVADGFVLDGWAQAVPLDGLLSDLGAPLDRVIDLVLSDAEVLRRLTGRRLCRACGKLWHVEFAAPTRPDTCDNCGGELSQREDDSPERVTAGMGSYRPFVAPALDHFRPLGKLISIDATLPQAEIVAVSIA</sequence>
<keyword evidence="4 5" id="KW-0418">Kinase</keyword>
<keyword evidence="10" id="KW-1185">Reference proteome</keyword>
<evidence type="ECO:0000256" key="1">
    <source>
        <dbReference type="ARBA" id="ARBA00022679"/>
    </source>
</evidence>
<feature type="binding site" evidence="5">
    <location>
        <position position="195"/>
    </location>
    <ligand>
        <name>ATP</name>
        <dbReference type="ChEBI" id="CHEBI:30616"/>
    </ligand>
</feature>
<comment type="subunit">
    <text evidence="5 7">Monomer.</text>
</comment>
<dbReference type="SUPFAM" id="SSF57774">
    <property type="entry name" value="Microbial and mitochondrial ADK, insert 'zinc finger' domain"/>
    <property type="match status" value="1"/>
</dbReference>
<organism evidence="9 10">
    <name type="scientific">Rugosimonospora acidiphila</name>
    <dbReference type="NCBI Taxonomy" id="556531"/>
    <lineage>
        <taxon>Bacteria</taxon>
        <taxon>Bacillati</taxon>
        <taxon>Actinomycetota</taxon>
        <taxon>Actinomycetes</taxon>
        <taxon>Micromonosporales</taxon>
        <taxon>Micromonosporaceae</taxon>
        <taxon>Rugosimonospora</taxon>
    </lineage>
</organism>
<keyword evidence="3 5" id="KW-0547">Nucleotide-binding</keyword>
<dbReference type="InterPro" id="IPR036193">
    <property type="entry name" value="ADK_active_lid_dom_sf"/>
</dbReference>
<dbReference type="HAMAP" id="MF_00235">
    <property type="entry name" value="Adenylate_kinase_Adk"/>
    <property type="match status" value="1"/>
</dbReference>
<evidence type="ECO:0000256" key="5">
    <source>
        <dbReference type="HAMAP-Rule" id="MF_00235"/>
    </source>
</evidence>
<comment type="subcellular location">
    <subcellularLocation>
        <location evidence="5 7">Cytoplasm</location>
    </subcellularLocation>
</comment>
<comment type="pathway">
    <text evidence="5">Purine metabolism; AMP biosynthesis via salvage pathway; AMP from ADP: step 1/1.</text>
</comment>
<feature type="binding site" evidence="5">
    <location>
        <position position="123"/>
    </location>
    <ligand>
        <name>ATP</name>
        <dbReference type="ChEBI" id="CHEBI:30616"/>
    </ligand>
</feature>
<dbReference type="CDD" id="cd01428">
    <property type="entry name" value="ADK"/>
    <property type="match status" value="1"/>
</dbReference>
<comment type="catalytic activity">
    <reaction evidence="5 7">
        <text>AMP + ATP = 2 ADP</text>
        <dbReference type="Rhea" id="RHEA:12973"/>
        <dbReference type="ChEBI" id="CHEBI:30616"/>
        <dbReference type="ChEBI" id="CHEBI:456215"/>
        <dbReference type="ChEBI" id="CHEBI:456216"/>
        <dbReference type="EC" id="2.7.4.3"/>
    </reaction>
</comment>
<dbReference type="Pfam" id="PF05191">
    <property type="entry name" value="ADK_lid"/>
    <property type="match status" value="1"/>
</dbReference>
<protein>
    <recommendedName>
        <fullName evidence="5 7">Adenylate kinase</fullName>
        <shortName evidence="5">AK</shortName>
        <ecNumber evidence="5 7">2.7.4.3</ecNumber>
    </recommendedName>
    <alternativeName>
        <fullName evidence="5">ATP-AMP transphosphorylase</fullName>
    </alternativeName>
    <alternativeName>
        <fullName evidence="5">ATP:AMP phosphotransferase</fullName>
    </alternativeName>
    <alternativeName>
        <fullName evidence="5">Adenylate monophosphate kinase</fullName>
    </alternativeName>
</protein>
<dbReference type="Pfam" id="PF00406">
    <property type="entry name" value="ADK"/>
    <property type="match status" value="1"/>
</dbReference>
<name>A0ABP9RGH9_9ACTN</name>
<feature type="binding site" evidence="5">
    <location>
        <begin position="57"/>
        <end position="59"/>
    </location>
    <ligand>
        <name>AMP</name>
        <dbReference type="ChEBI" id="CHEBI:456215"/>
    </ligand>
</feature>
<comment type="domain">
    <text evidence="5">Consists of three domains, a large central CORE domain and two small peripheral domains, NMPbind and LID, which undergo movements during catalysis. The LID domain closes over the site of phosphoryl transfer upon ATP binding. Assembling and dissambling the active center during each catalytic cycle provides an effective means to prevent ATP hydrolysis. Some bacteria have evolved a zinc-coordinating structure that stabilizes the LID domain.</text>
</comment>
<feature type="domain" description="Adenylate kinase active site lid" evidence="8">
    <location>
        <begin position="123"/>
        <end position="158"/>
    </location>
</feature>
<dbReference type="GO" id="GO:0016301">
    <property type="term" value="F:kinase activity"/>
    <property type="evidence" value="ECO:0007669"/>
    <property type="project" value="UniProtKB-KW"/>
</dbReference>
<feature type="binding site" evidence="5">
    <location>
        <position position="129"/>
    </location>
    <ligand>
        <name>Zn(2+)</name>
        <dbReference type="ChEBI" id="CHEBI:29105"/>
        <note>structural</note>
    </ligand>
</feature>
<gene>
    <name evidence="5" type="primary">adk</name>
    <name evidence="9" type="ORF">GCM10023322_00380</name>
</gene>
<evidence type="ECO:0000256" key="2">
    <source>
        <dbReference type="ARBA" id="ARBA00022727"/>
    </source>
</evidence>
<feature type="binding site" evidence="5">
    <location>
        <position position="149"/>
    </location>
    <ligand>
        <name>Zn(2+)</name>
        <dbReference type="ChEBI" id="CHEBI:29105"/>
        <note>structural</note>
    </ligand>
</feature>
<feature type="binding site" evidence="5">
    <location>
        <position position="126"/>
    </location>
    <ligand>
        <name>Zn(2+)</name>
        <dbReference type="ChEBI" id="CHEBI:29105"/>
        <note>structural</note>
    </ligand>
</feature>
<keyword evidence="5" id="KW-0963">Cytoplasm</keyword>
<reference evidence="10" key="1">
    <citation type="journal article" date="2019" name="Int. J. Syst. Evol. Microbiol.">
        <title>The Global Catalogue of Microorganisms (GCM) 10K type strain sequencing project: providing services to taxonomists for standard genome sequencing and annotation.</title>
        <authorList>
            <consortium name="The Broad Institute Genomics Platform"/>
            <consortium name="The Broad Institute Genome Sequencing Center for Infectious Disease"/>
            <person name="Wu L."/>
            <person name="Ma J."/>
        </authorList>
    </citation>
    <scope>NUCLEOTIDE SEQUENCE [LARGE SCALE GENOMIC DNA]</scope>
    <source>
        <strain evidence="10">JCM 18304</strain>
    </source>
</reference>
<dbReference type="RefSeq" id="WP_345624978.1">
    <property type="nucleotide sequence ID" value="NZ_BAABJQ010000001.1"/>
</dbReference>
<dbReference type="PANTHER" id="PTHR23359">
    <property type="entry name" value="NUCLEOTIDE KINASE"/>
    <property type="match status" value="1"/>
</dbReference>
<dbReference type="Proteomes" id="UP001501570">
    <property type="component" value="Unassembled WGS sequence"/>
</dbReference>
<feature type="binding site" evidence="5">
    <location>
        <position position="156"/>
    </location>
    <ligand>
        <name>AMP</name>
        <dbReference type="ChEBI" id="CHEBI:456215"/>
    </ligand>
</feature>
<dbReference type="SUPFAM" id="SSF52540">
    <property type="entry name" value="P-loop containing nucleoside triphosphate hydrolases"/>
    <property type="match status" value="1"/>
</dbReference>
<feature type="region of interest" description="LID" evidence="5">
    <location>
        <begin position="122"/>
        <end position="159"/>
    </location>
</feature>
<evidence type="ECO:0000259" key="8">
    <source>
        <dbReference type="Pfam" id="PF05191"/>
    </source>
</evidence>
<comment type="similarity">
    <text evidence="5 6">Belongs to the adenylate kinase family.</text>
</comment>
<feature type="binding site" evidence="5">
    <location>
        <position position="146"/>
    </location>
    <ligand>
        <name>Zn(2+)</name>
        <dbReference type="ChEBI" id="CHEBI:29105"/>
        <note>structural</note>
    </ligand>
</feature>
<keyword evidence="5" id="KW-0862">Zinc</keyword>